<protein>
    <submittedName>
        <fullName evidence="3">Uncharacterized protein</fullName>
    </submittedName>
</protein>
<dbReference type="Proteomes" id="UP000509761">
    <property type="component" value="Chromosome"/>
</dbReference>
<feature type="region of interest" description="Disordered" evidence="1">
    <location>
        <begin position="130"/>
        <end position="154"/>
    </location>
</feature>
<organism evidence="3 4">
    <name type="scientific">Vreelandella titanicae</name>
    <dbReference type="NCBI Taxonomy" id="664683"/>
    <lineage>
        <taxon>Bacteria</taxon>
        <taxon>Pseudomonadati</taxon>
        <taxon>Pseudomonadota</taxon>
        <taxon>Gammaproteobacteria</taxon>
        <taxon>Oceanospirillales</taxon>
        <taxon>Halomonadaceae</taxon>
        <taxon>Vreelandella</taxon>
    </lineage>
</organism>
<proteinExistence type="predicted"/>
<dbReference type="RefSeq" id="WP_174788224.1">
    <property type="nucleotide sequence ID" value="NZ_CP054580.1"/>
</dbReference>
<evidence type="ECO:0000313" key="4">
    <source>
        <dbReference type="Proteomes" id="UP000509761"/>
    </source>
</evidence>
<sequence>MIFETAAILGISQTYTIASFIAAFVRILILIKQPPPPRPTPFEMGRQALLTFILVAFAEPAAELIGISAEYAILAGIAVALHGTDRVATYIKDIIKLLLPEKLAKRIEEIDAVEEQKKIDATHKQQIKNIKADYDKKEQEEASTKLRNDDYTRE</sequence>
<evidence type="ECO:0000256" key="1">
    <source>
        <dbReference type="SAM" id="MobiDB-lite"/>
    </source>
</evidence>
<evidence type="ECO:0000313" key="3">
    <source>
        <dbReference type="EMBL" id="QKS24613.1"/>
    </source>
</evidence>
<dbReference type="AlphaFoldDB" id="A0AAP9NLT5"/>
<name>A0AAP9NLT5_9GAMM</name>
<reference evidence="3 4" key="1">
    <citation type="submission" date="2019-12" db="EMBL/GenBank/DDBJ databases">
        <title>Genome sequencing and assembly of endphytes of Porphyra tenera.</title>
        <authorList>
            <person name="Park J.M."/>
            <person name="Shin R."/>
            <person name="Jo S.H."/>
        </authorList>
    </citation>
    <scope>NUCLEOTIDE SEQUENCE [LARGE SCALE GENOMIC DNA]</scope>
    <source>
        <strain evidence="3 4">GPM3</strain>
    </source>
</reference>
<gene>
    <name evidence="3" type="ORF">FX987_02395</name>
</gene>
<evidence type="ECO:0000256" key="2">
    <source>
        <dbReference type="SAM" id="Phobius"/>
    </source>
</evidence>
<dbReference type="EMBL" id="CP054580">
    <property type="protein sequence ID" value="QKS24613.1"/>
    <property type="molecule type" value="Genomic_DNA"/>
</dbReference>
<accession>A0AAP9NLT5</accession>
<keyword evidence="2" id="KW-0472">Membrane</keyword>
<feature type="transmembrane region" description="Helical" evidence="2">
    <location>
        <begin position="6"/>
        <end position="29"/>
    </location>
</feature>
<keyword evidence="4" id="KW-1185">Reference proteome</keyword>
<keyword evidence="2" id="KW-0812">Transmembrane</keyword>
<keyword evidence="2" id="KW-1133">Transmembrane helix</keyword>